<feature type="domain" description="Helicase ATP-binding" evidence="12">
    <location>
        <begin position="372"/>
        <end position="517"/>
    </location>
</feature>
<name>A0ABD3M762_9STRA</name>
<dbReference type="SUPFAM" id="SSF52540">
    <property type="entry name" value="P-loop containing nucleoside triphosphate hydrolases"/>
    <property type="match status" value="1"/>
</dbReference>
<evidence type="ECO:0000313" key="14">
    <source>
        <dbReference type="Proteomes" id="UP001530293"/>
    </source>
</evidence>
<accession>A0ABD3M762</accession>
<feature type="region of interest" description="Disordered" evidence="11">
    <location>
        <begin position="68"/>
        <end position="99"/>
    </location>
</feature>
<organism evidence="13 14">
    <name type="scientific">Discostella pseudostelligera</name>
    <dbReference type="NCBI Taxonomy" id="259834"/>
    <lineage>
        <taxon>Eukaryota</taxon>
        <taxon>Sar</taxon>
        <taxon>Stramenopiles</taxon>
        <taxon>Ochrophyta</taxon>
        <taxon>Bacillariophyta</taxon>
        <taxon>Coscinodiscophyceae</taxon>
        <taxon>Thalassiosirophycidae</taxon>
        <taxon>Stephanodiscales</taxon>
        <taxon>Stephanodiscaceae</taxon>
        <taxon>Discostella</taxon>
    </lineage>
</organism>
<evidence type="ECO:0000256" key="11">
    <source>
        <dbReference type="SAM" id="MobiDB-lite"/>
    </source>
</evidence>
<evidence type="ECO:0000256" key="2">
    <source>
        <dbReference type="ARBA" id="ARBA00012552"/>
    </source>
</evidence>
<evidence type="ECO:0000256" key="9">
    <source>
        <dbReference type="ARBA" id="ARBA00047984"/>
    </source>
</evidence>
<dbReference type="GO" id="GO:0003724">
    <property type="term" value="F:RNA helicase activity"/>
    <property type="evidence" value="ECO:0007669"/>
    <property type="project" value="UniProtKB-EC"/>
</dbReference>
<evidence type="ECO:0000256" key="10">
    <source>
        <dbReference type="SAM" id="Coils"/>
    </source>
</evidence>
<protein>
    <recommendedName>
        <fullName evidence="2">RNA helicase</fullName>
        <ecNumber evidence="2">3.6.4.13</ecNumber>
    </recommendedName>
</protein>
<dbReference type="InterPro" id="IPR044774">
    <property type="entry name" value="Suv3_DEXQc"/>
</dbReference>
<keyword evidence="5" id="KW-0347">Helicase</keyword>
<dbReference type="Pfam" id="PF22527">
    <property type="entry name" value="DEXQc_Suv3"/>
    <property type="match status" value="1"/>
</dbReference>
<gene>
    <name evidence="13" type="ORF">ACHAWU_001450</name>
</gene>
<evidence type="ECO:0000259" key="12">
    <source>
        <dbReference type="PROSITE" id="PS51192"/>
    </source>
</evidence>
<proteinExistence type="predicted"/>
<dbReference type="InterPro" id="IPR027417">
    <property type="entry name" value="P-loop_NTPase"/>
</dbReference>
<evidence type="ECO:0000256" key="5">
    <source>
        <dbReference type="ARBA" id="ARBA00022806"/>
    </source>
</evidence>
<evidence type="ECO:0000256" key="3">
    <source>
        <dbReference type="ARBA" id="ARBA00022741"/>
    </source>
</evidence>
<keyword evidence="14" id="KW-1185">Reference proteome</keyword>
<feature type="compositionally biased region" description="Basic and acidic residues" evidence="11">
    <location>
        <begin position="68"/>
        <end position="91"/>
    </location>
</feature>
<dbReference type="GO" id="GO:0016787">
    <property type="term" value="F:hydrolase activity"/>
    <property type="evidence" value="ECO:0007669"/>
    <property type="project" value="UniProtKB-KW"/>
</dbReference>
<dbReference type="PANTHER" id="PTHR12131:SF1">
    <property type="entry name" value="ATP-DEPENDENT RNA HELICASE SUPV3L1, MITOCHONDRIAL-RELATED"/>
    <property type="match status" value="1"/>
</dbReference>
<evidence type="ECO:0000256" key="8">
    <source>
        <dbReference type="ARBA" id="ARBA00023128"/>
    </source>
</evidence>
<evidence type="ECO:0000256" key="6">
    <source>
        <dbReference type="ARBA" id="ARBA00022840"/>
    </source>
</evidence>
<evidence type="ECO:0000256" key="4">
    <source>
        <dbReference type="ARBA" id="ARBA00022801"/>
    </source>
</evidence>
<dbReference type="GO" id="GO:0005524">
    <property type="term" value="F:ATP binding"/>
    <property type="evidence" value="ECO:0007669"/>
    <property type="project" value="UniProtKB-KW"/>
</dbReference>
<keyword evidence="7" id="KW-0809">Transit peptide</keyword>
<evidence type="ECO:0000256" key="1">
    <source>
        <dbReference type="ARBA" id="ARBA00004173"/>
    </source>
</evidence>
<dbReference type="PANTHER" id="PTHR12131">
    <property type="entry name" value="ATP-DEPENDENT RNA AND DNA HELICASE"/>
    <property type="match status" value="1"/>
</dbReference>
<keyword evidence="6" id="KW-0067">ATP-binding</keyword>
<keyword evidence="4" id="KW-0378">Hydrolase</keyword>
<evidence type="ECO:0000313" key="13">
    <source>
        <dbReference type="EMBL" id="KAL3758723.1"/>
    </source>
</evidence>
<dbReference type="CDD" id="cd17913">
    <property type="entry name" value="DEXQc_Suv3"/>
    <property type="match status" value="1"/>
</dbReference>
<dbReference type="AlphaFoldDB" id="A0ABD3M762"/>
<dbReference type="InterPro" id="IPR050699">
    <property type="entry name" value="RNA-DNA_Helicase"/>
</dbReference>
<dbReference type="EC" id="3.6.4.13" evidence="2"/>
<evidence type="ECO:0000256" key="7">
    <source>
        <dbReference type="ARBA" id="ARBA00022946"/>
    </source>
</evidence>
<dbReference type="Gene3D" id="3.40.50.300">
    <property type="entry name" value="P-loop containing nucleotide triphosphate hydrolases"/>
    <property type="match status" value="1"/>
</dbReference>
<keyword evidence="8" id="KW-0496">Mitochondrion</keyword>
<dbReference type="InterPro" id="IPR014001">
    <property type="entry name" value="Helicase_ATP-bd"/>
</dbReference>
<keyword evidence="10" id="KW-0175">Coiled coil</keyword>
<sequence length="525" mass="60609">MMFHQHAKCLYFRALEARVAVRIGPHARNLGVIASTTPTSPHHHPSYCRRIKVTPTQQYFSSLPMQNFKDHENQHDSDHGAQASKQDRQQLHEGGFNRAANRKEMTRRRILAEELMRFFATNDDCFNMTLRELNINKTWGSDTGLSEYRSFYLDSLSSFGTMLAENGDAEWSGISAANILDQFAGCGEFSDNPQLYSKIYRSMAAMMQREVEDRLALEKLQKSHEQKLQELRMELLESESLALDLTSEGANFNELDMIEEELSRSLSQRALISESRKARKEINKRRNTLDKIRSDATKLKRLISRIESEFDEIEWPMPKHEFQAVTEKLLKVAALVAPALAEFVTHRHEDFDKYRKLEMQTDLTKPHEWYPRARLDKRRIIFHAGPTNSGKTYNALQRLKQANNGMYLAPLRLLAAEIYENLNAEGIYIDLLTGQERRVVPFATHRSSTVELACLDKDYDVVVIDEIQMLCDEFRGFAWTRALLGVRCKEVHLCGGAEAIEIVKKIANMCGDDFELHRYERFGYV</sequence>
<keyword evidence="3" id="KW-0547">Nucleotide-binding</keyword>
<dbReference type="EMBL" id="JALLBG020000226">
    <property type="protein sequence ID" value="KAL3758723.1"/>
    <property type="molecule type" value="Genomic_DNA"/>
</dbReference>
<reference evidence="13 14" key="1">
    <citation type="submission" date="2024-10" db="EMBL/GenBank/DDBJ databases">
        <title>Updated reference genomes for cyclostephanoid diatoms.</title>
        <authorList>
            <person name="Roberts W.R."/>
            <person name="Alverson A.J."/>
        </authorList>
    </citation>
    <scope>NUCLEOTIDE SEQUENCE [LARGE SCALE GENOMIC DNA]</scope>
    <source>
        <strain evidence="13 14">AJA232-27</strain>
    </source>
</reference>
<feature type="coiled-coil region" evidence="10">
    <location>
        <begin position="214"/>
        <end position="248"/>
    </location>
</feature>
<dbReference type="InterPro" id="IPR055206">
    <property type="entry name" value="DEXQc_SUV3"/>
</dbReference>
<comment type="subcellular location">
    <subcellularLocation>
        <location evidence="1">Mitochondrion</location>
    </subcellularLocation>
</comment>
<dbReference type="Proteomes" id="UP001530293">
    <property type="component" value="Unassembled WGS sequence"/>
</dbReference>
<dbReference type="FunFam" id="3.40.50.300:FF:000269">
    <property type="entry name" value="ATP-dependent RNA helicase SUPV3L1, mitochondrial"/>
    <property type="match status" value="1"/>
</dbReference>
<comment type="caution">
    <text evidence="13">The sequence shown here is derived from an EMBL/GenBank/DDBJ whole genome shotgun (WGS) entry which is preliminary data.</text>
</comment>
<dbReference type="PROSITE" id="PS51192">
    <property type="entry name" value="HELICASE_ATP_BIND_1"/>
    <property type="match status" value="1"/>
</dbReference>
<dbReference type="GO" id="GO:0005739">
    <property type="term" value="C:mitochondrion"/>
    <property type="evidence" value="ECO:0007669"/>
    <property type="project" value="UniProtKB-SubCell"/>
</dbReference>
<comment type="catalytic activity">
    <reaction evidence="9">
        <text>ATP + H2O = ADP + phosphate + H(+)</text>
        <dbReference type="Rhea" id="RHEA:13065"/>
        <dbReference type="ChEBI" id="CHEBI:15377"/>
        <dbReference type="ChEBI" id="CHEBI:15378"/>
        <dbReference type="ChEBI" id="CHEBI:30616"/>
        <dbReference type="ChEBI" id="CHEBI:43474"/>
        <dbReference type="ChEBI" id="CHEBI:456216"/>
        <dbReference type="EC" id="3.6.4.13"/>
    </reaction>
</comment>